<dbReference type="InterPro" id="IPR036380">
    <property type="entry name" value="Isochorismatase-like_sf"/>
</dbReference>
<evidence type="ECO:0000256" key="5">
    <source>
        <dbReference type="ARBA" id="ARBA00022837"/>
    </source>
</evidence>
<evidence type="ECO:0000256" key="6">
    <source>
        <dbReference type="ARBA" id="ARBA00037900"/>
    </source>
</evidence>
<dbReference type="SUPFAM" id="SSF47473">
    <property type="entry name" value="EF-hand"/>
    <property type="match status" value="1"/>
</dbReference>
<dbReference type="EC" id="3.5.1.19" evidence="7"/>
<evidence type="ECO:0000256" key="3">
    <source>
        <dbReference type="ARBA" id="ARBA00022723"/>
    </source>
</evidence>
<dbReference type="OrthoDB" id="167809at2759"/>
<dbReference type="Pfam" id="PF00857">
    <property type="entry name" value="Isochorismatase"/>
    <property type="match status" value="1"/>
</dbReference>
<evidence type="ECO:0000256" key="8">
    <source>
        <dbReference type="ARBA" id="ARBA00043224"/>
    </source>
</evidence>
<dbReference type="InterPro" id="IPR011992">
    <property type="entry name" value="EF-hand-dom_pair"/>
</dbReference>
<evidence type="ECO:0000256" key="1">
    <source>
        <dbReference type="ARBA" id="ARBA00006336"/>
    </source>
</evidence>
<dbReference type="PANTHER" id="PTHR11080">
    <property type="entry name" value="PYRAZINAMIDASE/NICOTINAMIDASE"/>
    <property type="match status" value="1"/>
</dbReference>
<evidence type="ECO:0000256" key="7">
    <source>
        <dbReference type="ARBA" id="ARBA00039017"/>
    </source>
</evidence>
<dbReference type="AlphaFoldDB" id="A0A151XBH0"/>
<protein>
    <recommendedName>
        <fullName evidence="7">nicotinamidase</fullName>
        <ecNumber evidence="7">3.5.1.19</ecNumber>
    </recommendedName>
    <alternativeName>
        <fullName evidence="8">Nicotinamide deamidase</fullName>
    </alternativeName>
</protein>
<evidence type="ECO:0000313" key="10">
    <source>
        <dbReference type="EMBL" id="KYQ57712.1"/>
    </source>
</evidence>
<keyword evidence="11" id="KW-1185">Reference proteome</keyword>
<evidence type="ECO:0000256" key="2">
    <source>
        <dbReference type="ARBA" id="ARBA00022642"/>
    </source>
</evidence>
<dbReference type="InterPro" id="IPR018247">
    <property type="entry name" value="EF_Hand_1_Ca_BS"/>
</dbReference>
<dbReference type="GO" id="GO:0008936">
    <property type="term" value="F:nicotinamidase activity"/>
    <property type="evidence" value="ECO:0007669"/>
    <property type="project" value="UniProtKB-EC"/>
</dbReference>
<dbReference type="SUPFAM" id="SSF52499">
    <property type="entry name" value="Isochorismatase-like hydrolases"/>
    <property type="match status" value="1"/>
</dbReference>
<organism evidence="10 11">
    <name type="scientific">Mycetomoellerius zeteki</name>
    <dbReference type="NCBI Taxonomy" id="64791"/>
    <lineage>
        <taxon>Eukaryota</taxon>
        <taxon>Metazoa</taxon>
        <taxon>Ecdysozoa</taxon>
        <taxon>Arthropoda</taxon>
        <taxon>Hexapoda</taxon>
        <taxon>Insecta</taxon>
        <taxon>Pterygota</taxon>
        <taxon>Neoptera</taxon>
        <taxon>Endopterygota</taxon>
        <taxon>Hymenoptera</taxon>
        <taxon>Apocrita</taxon>
        <taxon>Aculeata</taxon>
        <taxon>Formicoidea</taxon>
        <taxon>Formicidae</taxon>
        <taxon>Myrmicinae</taxon>
        <taxon>Mycetomoellerius</taxon>
    </lineage>
</organism>
<dbReference type="PANTHER" id="PTHR11080:SF2">
    <property type="entry name" value="LD05707P"/>
    <property type="match status" value="1"/>
</dbReference>
<dbReference type="GO" id="GO:0019363">
    <property type="term" value="P:pyridine nucleotide biosynthetic process"/>
    <property type="evidence" value="ECO:0007669"/>
    <property type="project" value="UniProtKB-KW"/>
</dbReference>
<dbReference type="InterPro" id="IPR002048">
    <property type="entry name" value="EF_hand_dom"/>
</dbReference>
<dbReference type="STRING" id="64791.A0A151XBH0"/>
<reference evidence="10 11" key="1">
    <citation type="submission" date="2015-09" db="EMBL/GenBank/DDBJ databases">
        <title>Trachymyrmex zeteki WGS genome.</title>
        <authorList>
            <person name="Nygaard S."/>
            <person name="Hu H."/>
            <person name="Boomsma J."/>
            <person name="Zhang G."/>
        </authorList>
    </citation>
    <scope>NUCLEOTIDE SEQUENCE [LARGE SCALE GENOMIC DNA]</scope>
    <source>
        <strain evidence="10">Tzet28-1</strain>
        <tissue evidence="10">Whole body</tissue>
    </source>
</reference>
<dbReference type="Gene3D" id="1.10.238.10">
    <property type="entry name" value="EF-hand"/>
    <property type="match status" value="1"/>
</dbReference>
<comment type="similarity">
    <text evidence="1">Belongs to the isochorismatase family.</text>
</comment>
<keyword evidence="5" id="KW-0106">Calcium</keyword>
<proteinExistence type="inferred from homology"/>
<comment type="pathway">
    <text evidence="6">Cofactor biosynthesis; nicotinate biosynthesis; nicotinate from nicotinamide: step 1/1.</text>
</comment>
<gene>
    <name evidence="10" type="ORF">ALC60_03352</name>
</gene>
<dbReference type="Proteomes" id="UP000075809">
    <property type="component" value="Unassembled WGS sequence"/>
</dbReference>
<feature type="domain" description="EF-hand" evidence="9">
    <location>
        <begin position="48"/>
        <end position="83"/>
    </location>
</feature>
<evidence type="ECO:0000313" key="11">
    <source>
        <dbReference type="Proteomes" id="UP000075809"/>
    </source>
</evidence>
<dbReference type="KEGG" id="mzt:108720592"/>
<dbReference type="PROSITE" id="PS50222">
    <property type="entry name" value="EF_HAND_2"/>
    <property type="match status" value="1"/>
</dbReference>
<sequence>MALPENDNPWSFSIKVLSRFDIDTKETFNYEKFRTLCVRLFGADEVEQDEWRVREIFELFDANADGVLNDQELHSCCKWIQTIVNPVNVLLVVDVQNDFIDGTLALRKCGFGQEGLEVVEPINRLLKEGRWNKVIYTQDWHPENHISFFDNLAMRELHPKSEITKETAKPFDTVVFLQPHLAQILWPKHCVKNTWGAELHKDLLILPSSERVYKGQDPDKDSYSAFEKDAEGSSELEKILSAVGATHLYACGLAYDVCVKETCLDGLRLGYPVAVIDDCCRSVEPDDITTKSYTENGALVACSDRILPLVNESKHSLVMAHHAAKFIS</sequence>
<dbReference type="InterPro" id="IPR052347">
    <property type="entry name" value="Isochorismatase_Nicotinamidase"/>
</dbReference>
<keyword evidence="3" id="KW-0479">Metal-binding</keyword>
<keyword evidence="2" id="KW-0662">Pyridine nucleotide biosynthesis</keyword>
<dbReference type="Gene3D" id="3.40.50.850">
    <property type="entry name" value="Isochorismatase-like"/>
    <property type="match status" value="1"/>
</dbReference>
<dbReference type="InterPro" id="IPR000868">
    <property type="entry name" value="Isochorismatase-like_dom"/>
</dbReference>
<evidence type="ECO:0000259" key="9">
    <source>
        <dbReference type="PROSITE" id="PS50222"/>
    </source>
</evidence>
<dbReference type="PROSITE" id="PS00018">
    <property type="entry name" value="EF_HAND_1"/>
    <property type="match status" value="1"/>
</dbReference>
<evidence type="ECO:0000256" key="4">
    <source>
        <dbReference type="ARBA" id="ARBA00022801"/>
    </source>
</evidence>
<keyword evidence="4" id="KW-0378">Hydrolase</keyword>
<accession>A0A151XBH0</accession>
<name>A0A151XBH0_9HYME</name>
<dbReference type="GO" id="GO:0005509">
    <property type="term" value="F:calcium ion binding"/>
    <property type="evidence" value="ECO:0007669"/>
    <property type="project" value="InterPro"/>
</dbReference>
<dbReference type="EMBL" id="KQ982327">
    <property type="protein sequence ID" value="KYQ57712.1"/>
    <property type="molecule type" value="Genomic_DNA"/>
</dbReference>